<dbReference type="PANTHER" id="PTHR37534">
    <property type="entry name" value="TRANSCRIPTIONAL ACTIVATOR PROTEIN UGA3"/>
    <property type="match status" value="1"/>
</dbReference>
<evidence type="ECO:0000259" key="4">
    <source>
        <dbReference type="PROSITE" id="PS50048"/>
    </source>
</evidence>
<sequence>MPQRTPPGPAGTSCLTCKLRHKRCDKRQPECERCVKGGYDCLGYGHIRRTVTGFKSRGTRVQHLPDTNQDNRSPIPPIEPDLVTSHAINSPPETFSAEGHLEKSDTLVPSSSAPRNTPGLIYDDETNERCKKNTLAMTFKARTSSNQQSFATGQHPALGDSRVGPSPQQLFAFSTRIPSSRFEDPKVFFHSITFEDYVLAHGEMMMELSYFKPVQNQSERLRRAISIRLQNSSFTRWVMFLCARVCESFVKGDASQSQIYNRWIGDVERALKGALTQDLASRQAYDRLGDCLEVQLLKTKMGHSSSIYQVLRTATPTFVQMAYADPGLWSDSRDMTSIPLGHIVTSTHHALSHFALTDSLSAMALGLPQQVEYDTAGYNPTSAPVPFEWAHSAPAVFQIVLADINTCRDKQPGSRDWEDLEKQLLAWQAQSDYYDASWETWMISGWFAVQESWRLALLVYLYMAVCGRSSDDEQVQLCTRQIFEVTGMMRQPESSKASVPLFVQYLTAGICAQDESQRALARDRLSTVSETRLWLMRGRDFVPVLEHLWQGAAAEGRPVKWSDYVASRETMLPVEL</sequence>
<dbReference type="PANTHER" id="PTHR37534:SF46">
    <property type="entry name" value="ZN(II)2CYS6 TRANSCRIPTION FACTOR (EUROFUNG)"/>
    <property type="match status" value="1"/>
</dbReference>
<accession>A0A8H3C741</accession>
<dbReference type="Pfam" id="PF00172">
    <property type="entry name" value="Zn_clus"/>
    <property type="match status" value="1"/>
</dbReference>
<dbReference type="GO" id="GO:0005634">
    <property type="term" value="C:nucleus"/>
    <property type="evidence" value="ECO:0007669"/>
    <property type="project" value="UniProtKB-SubCell"/>
</dbReference>
<dbReference type="PROSITE" id="PS00463">
    <property type="entry name" value="ZN2_CY6_FUNGAL_1"/>
    <property type="match status" value="1"/>
</dbReference>
<dbReference type="PROSITE" id="PS50048">
    <property type="entry name" value="ZN2_CY6_FUNGAL_2"/>
    <property type="match status" value="1"/>
</dbReference>
<dbReference type="EMBL" id="CAJMWS010001207">
    <property type="protein sequence ID" value="CAE6475447.1"/>
    <property type="molecule type" value="Genomic_DNA"/>
</dbReference>
<keyword evidence="2" id="KW-0539">Nucleus</keyword>
<evidence type="ECO:0000256" key="1">
    <source>
        <dbReference type="ARBA" id="ARBA00004123"/>
    </source>
</evidence>
<evidence type="ECO:0000256" key="2">
    <source>
        <dbReference type="ARBA" id="ARBA00023242"/>
    </source>
</evidence>
<dbReference type="AlphaFoldDB" id="A0A8H3C741"/>
<dbReference type="InterPro" id="IPR021858">
    <property type="entry name" value="Fun_TF"/>
</dbReference>
<evidence type="ECO:0000313" key="5">
    <source>
        <dbReference type="EMBL" id="CAE6475447.1"/>
    </source>
</evidence>
<dbReference type="Pfam" id="PF11951">
    <property type="entry name" value="Fungal_trans_2"/>
    <property type="match status" value="1"/>
</dbReference>
<name>A0A8H3C741_9AGAM</name>
<comment type="subcellular location">
    <subcellularLocation>
        <location evidence="1">Nucleus</location>
    </subcellularLocation>
</comment>
<evidence type="ECO:0000313" key="6">
    <source>
        <dbReference type="Proteomes" id="UP000663846"/>
    </source>
</evidence>
<protein>
    <recommendedName>
        <fullName evidence="4">Zn(2)-C6 fungal-type domain-containing protein</fullName>
    </recommendedName>
</protein>
<organism evidence="5 6">
    <name type="scientific">Rhizoctonia solani</name>
    <dbReference type="NCBI Taxonomy" id="456999"/>
    <lineage>
        <taxon>Eukaryota</taxon>
        <taxon>Fungi</taxon>
        <taxon>Dikarya</taxon>
        <taxon>Basidiomycota</taxon>
        <taxon>Agaricomycotina</taxon>
        <taxon>Agaricomycetes</taxon>
        <taxon>Cantharellales</taxon>
        <taxon>Ceratobasidiaceae</taxon>
        <taxon>Rhizoctonia</taxon>
    </lineage>
</organism>
<dbReference type="CDD" id="cd00067">
    <property type="entry name" value="GAL4"/>
    <property type="match status" value="1"/>
</dbReference>
<dbReference type="Proteomes" id="UP000663846">
    <property type="component" value="Unassembled WGS sequence"/>
</dbReference>
<comment type="caution">
    <text evidence="5">The sequence shown here is derived from an EMBL/GenBank/DDBJ whole genome shotgun (WGS) entry which is preliminary data.</text>
</comment>
<reference evidence="5" key="1">
    <citation type="submission" date="2021-01" db="EMBL/GenBank/DDBJ databases">
        <authorList>
            <person name="Kaushik A."/>
        </authorList>
    </citation>
    <scope>NUCLEOTIDE SEQUENCE</scope>
    <source>
        <strain evidence="5">AG1-1C</strain>
    </source>
</reference>
<dbReference type="SUPFAM" id="SSF57701">
    <property type="entry name" value="Zn2/Cys6 DNA-binding domain"/>
    <property type="match status" value="1"/>
</dbReference>
<dbReference type="SMART" id="SM00066">
    <property type="entry name" value="GAL4"/>
    <property type="match status" value="1"/>
</dbReference>
<feature type="domain" description="Zn(2)-C6 fungal-type" evidence="4">
    <location>
        <begin position="13"/>
        <end position="41"/>
    </location>
</feature>
<gene>
    <name evidence="5" type="ORF">RDB_LOCUS183529</name>
</gene>
<dbReference type="Gene3D" id="4.10.240.10">
    <property type="entry name" value="Zn(2)-C6 fungal-type DNA-binding domain"/>
    <property type="match status" value="1"/>
</dbReference>
<proteinExistence type="predicted"/>
<feature type="region of interest" description="Disordered" evidence="3">
    <location>
        <begin position="87"/>
        <end position="123"/>
    </location>
</feature>
<dbReference type="GO" id="GO:0000981">
    <property type="term" value="F:DNA-binding transcription factor activity, RNA polymerase II-specific"/>
    <property type="evidence" value="ECO:0007669"/>
    <property type="project" value="InterPro"/>
</dbReference>
<evidence type="ECO:0000256" key="3">
    <source>
        <dbReference type="SAM" id="MobiDB-lite"/>
    </source>
</evidence>
<dbReference type="GO" id="GO:0008270">
    <property type="term" value="F:zinc ion binding"/>
    <property type="evidence" value="ECO:0007669"/>
    <property type="project" value="InterPro"/>
</dbReference>
<dbReference type="InterPro" id="IPR001138">
    <property type="entry name" value="Zn2Cys6_DnaBD"/>
</dbReference>
<dbReference type="InterPro" id="IPR036864">
    <property type="entry name" value="Zn2-C6_fun-type_DNA-bd_sf"/>
</dbReference>